<evidence type="ECO:0000256" key="3">
    <source>
        <dbReference type="ARBA" id="ARBA00022989"/>
    </source>
</evidence>
<dbReference type="Pfam" id="PF00015">
    <property type="entry name" value="MCPsignal"/>
    <property type="match status" value="1"/>
</dbReference>
<dbReference type="KEGG" id="kak:Kalk_03560"/>
<dbReference type="EMBL" id="CP022684">
    <property type="protein sequence ID" value="AUM11547.1"/>
    <property type="molecule type" value="Genomic_DNA"/>
</dbReference>
<comment type="subcellular location">
    <subcellularLocation>
        <location evidence="1">Membrane</location>
    </subcellularLocation>
</comment>
<evidence type="ECO:0000256" key="4">
    <source>
        <dbReference type="ARBA" id="ARBA00023136"/>
    </source>
</evidence>
<keyword evidence="10" id="KW-1185">Reference proteome</keyword>
<dbReference type="PROSITE" id="PS50111">
    <property type="entry name" value="CHEMOTAXIS_TRANSDUC_2"/>
    <property type="match status" value="1"/>
</dbReference>
<proteinExistence type="predicted"/>
<evidence type="ECO:0000256" key="2">
    <source>
        <dbReference type="ARBA" id="ARBA00022692"/>
    </source>
</evidence>
<feature type="transmembrane region" description="Helical" evidence="7">
    <location>
        <begin position="26"/>
        <end position="45"/>
    </location>
</feature>
<evidence type="ECO:0000256" key="7">
    <source>
        <dbReference type="SAM" id="Phobius"/>
    </source>
</evidence>
<name>A0A2K9LH37_9GAMM</name>
<evidence type="ECO:0000313" key="10">
    <source>
        <dbReference type="Proteomes" id="UP000235116"/>
    </source>
</evidence>
<gene>
    <name evidence="9" type="ORF">Kalk_03560</name>
</gene>
<dbReference type="SMART" id="SM00283">
    <property type="entry name" value="MA"/>
    <property type="match status" value="1"/>
</dbReference>
<dbReference type="GO" id="GO:0007165">
    <property type="term" value="P:signal transduction"/>
    <property type="evidence" value="ECO:0007669"/>
    <property type="project" value="UniProtKB-KW"/>
</dbReference>
<dbReference type="GO" id="GO:0016020">
    <property type="term" value="C:membrane"/>
    <property type="evidence" value="ECO:0007669"/>
    <property type="project" value="UniProtKB-SubCell"/>
</dbReference>
<evidence type="ECO:0000259" key="8">
    <source>
        <dbReference type="PROSITE" id="PS50111"/>
    </source>
</evidence>
<dbReference type="Gene3D" id="1.10.287.950">
    <property type="entry name" value="Methyl-accepting chemotaxis protein"/>
    <property type="match status" value="1"/>
</dbReference>
<evidence type="ECO:0000256" key="5">
    <source>
        <dbReference type="ARBA" id="ARBA00023224"/>
    </source>
</evidence>
<evidence type="ECO:0000313" key="9">
    <source>
        <dbReference type="EMBL" id="AUM11547.1"/>
    </source>
</evidence>
<keyword evidence="4 7" id="KW-0472">Membrane</keyword>
<keyword evidence="3 7" id="KW-1133">Transmembrane helix</keyword>
<reference evidence="10" key="1">
    <citation type="submission" date="2017-08" db="EMBL/GenBank/DDBJ databases">
        <title>Direct submision.</title>
        <authorList>
            <person name="Kim S.-J."/>
            <person name="Rhee S.-K."/>
        </authorList>
    </citation>
    <scope>NUCLEOTIDE SEQUENCE [LARGE SCALE GENOMIC DNA]</scope>
    <source>
        <strain evidence="10">GI5</strain>
    </source>
</reference>
<feature type="domain" description="Methyl-accepting transducer" evidence="8">
    <location>
        <begin position="78"/>
        <end position="321"/>
    </location>
</feature>
<accession>A0A2K9LH37</accession>
<protein>
    <recommendedName>
        <fullName evidence="8">Methyl-accepting transducer domain-containing protein</fullName>
    </recommendedName>
</protein>
<dbReference type="AlphaFoldDB" id="A0A2K9LH37"/>
<evidence type="ECO:0000256" key="1">
    <source>
        <dbReference type="ARBA" id="ARBA00004370"/>
    </source>
</evidence>
<sequence length="390" mass="42273">MTKTQVTSVVLGVVVAAGILFSENTVVEAALIGAFAAVMFALWWGQRAKAANQAQQPVMHPLSAQPSVNAAIRDNEASYENITRKVHSLDKAIRDSSATLSSSFSGLGSTSNQSNMLINEVMKSVTGHHSQQNSDEENVTVEKFASEVSDILMQYVSLLIDVSEKSVQAVHHIGDMVSELDQMFSLLADIRTIAEQTNLLALNAAIEAARAGEAGRGFAVVADEVRKLSQDTNRLSDQIRNRGEVTKSTVTMVREIVGAIASLDLNDAINAKGHVDNMLQGLEETNQHISSTMDQLNSLNVDVNRHVSTAVQAMQFEDIITQIISEISQDLERLDSVNLVLGDVCASANIQENHMDRVSKLENVLAVKKKQSIMRDSVNDASAEGNIDLF</sequence>
<keyword evidence="2 7" id="KW-0812">Transmembrane</keyword>
<evidence type="ECO:0000256" key="6">
    <source>
        <dbReference type="PROSITE-ProRule" id="PRU00284"/>
    </source>
</evidence>
<dbReference type="InterPro" id="IPR004089">
    <property type="entry name" value="MCPsignal_dom"/>
</dbReference>
<organism evidence="9 10">
    <name type="scientific">Ketobacter alkanivorans</name>
    <dbReference type="NCBI Taxonomy" id="1917421"/>
    <lineage>
        <taxon>Bacteria</taxon>
        <taxon>Pseudomonadati</taxon>
        <taxon>Pseudomonadota</taxon>
        <taxon>Gammaproteobacteria</taxon>
        <taxon>Pseudomonadales</taxon>
        <taxon>Ketobacteraceae</taxon>
        <taxon>Ketobacter</taxon>
    </lineage>
</organism>
<keyword evidence="5 6" id="KW-0807">Transducer</keyword>
<dbReference type="Proteomes" id="UP000235116">
    <property type="component" value="Chromosome"/>
</dbReference>
<dbReference type="OrthoDB" id="369661at2"/>
<dbReference type="PANTHER" id="PTHR32089">
    <property type="entry name" value="METHYL-ACCEPTING CHEMOTAXIS PROTEIN MCPB"/>
    <property type="match status" value="1"/>
</dbReference>
<dbReference type="PANTHER" id="PTHR32089:SF112">
    <property type="entry name" value="LYSOZYME-LIKE PROTEIN-RELATED"/>
    <property type="match status" value="1"/>
</dbReference>
<dbReference type="SUPFAM" id="SSF58104">
    <property type="entry name" value="Methyl-accepting chemotaxis protein (MCP) signaling domain"/>
    <property type="match status" value="1"/>
</dbReference>
<dbReference type="GO" id="GO:0006935">
    <property type="term" value="P:chemotaxis"/>
    <property type="evidence" value="ECO:0007669"/>
    <property type="project" value="UniProtKB-ARBA"/>
</dbReference>